<dbReference type="Proteomes" id="UP001145114">
    <property type="component" value="Unassembled WGS sequence"/>
</dbReference>
<dbReference type="EMBL" id="JAMZIH010005250">
    <property type="protein sequence ID" value="KAJ1675565.1"/>
    <property type="molecule type" value="Genomic_DNA"/>
</dbReference>
<evidence type="ECO:0000313" key="1">
    <source>
        <dbReference type="EMBL" id="KAJ1675565.1"/>
    </source>
</evidence>
<organism evidence="1 2">
    <name type="scientific">Spiromyces aspiralis</name>
    <dbReference type="NCBI Taxonomy" id="68401"/>
    <lineage>
        <taxon>Eukaryota</taxon>
        <taxon>Fungi</taxon>
        <taxon>Fungi incertae sedis</taxon>
        <taxon>Zoopagomycota</taxon>
        <taxon>Kickxellomycotina</taxon>
        <taxon>Kickxellomycetes</taxon>
        <taxon>Kickxellales</taxon>
        <taxon>Kickxellaceae</taxon>
        <taxon>Spiromyces</taxon>
    </lineage>
</organism>
<proteinExistence type="predicted"/>
<evidence type="ECO:0000313" key="2">
    <source>
        <dbReference type="Proteomes" id="UP001145114"/>
    </source>
</evidence>
<gene>
    <name evidence="1" type="primary">GDB1_1</name>
    <name evidence="1" type="ORF">EV182_001019</name>
</gene>
<comment type="caution">
    <text evidence="1">The sequence shown here is derived from an EMBL/GenBank/DDBJ whole genome shotgun (WGS) entry which is preliminary data.</text>
</comment>
<sequence length="987" mass="110402">MARLFHGFRIDNCHSTPIELAEFLLDEARVVRPNLYLIAELFTGSEDSDRIFVSRLGLNSLVRESMQAWDPHELSRVIHRNGGVPVGSMDLDCLEEPGVFTDGNGLVTTCVVAPIRASLPHAIFFDCTHDNKTPFQLRQACDALPNAALVAMTACAVGSNKGYDELYSYLLDVVNEQRRYLLLDDPLSVGIGKARRALNEIHREMASYQEIHVHHEGEFITVHRQHPVTRNGYLLVAHCAFPGARDNAPFSNARLYGTVAEAVLSYRLVVEGDGHEHDSDGYLHGLPATLKELAPPPLELGHDEKGPYTELRLPEGFGPGSILLVRTRPEGFPDGLEEIIAEGCEDAVSRLGLGALNAVLYRCSSEEHDTVGSGVYDVPGLGSLAYAGLQGWVSHLQHIIPNNDLGHSLCAHLRSGHWALDYITNRLEKYQQQLYPELSALTSWFAERFSLVKQAPSFLTPKYFAMVVTLAYKCAVKRALSLMSPEITGFSDFGRRLALTSVQMVGATTSCSLRPFDDKKQLSMAAGLPHFTTHHMRCWGRDIFISLEGLLMKTGRHDVARDHILAFGSTLKHGLIPNLLDSGRYPRYNARDATWFWLKAVQDYCRESAEGLEFLGVEVDRRFQADDTFAAWDEEGRAYARKSTVAELVQEIMQAHARGISFREWNAGPALDQAMRDEGFNIDIYVDWRNGLVKGGNDFNCGTWMDKMGDSDKAGIRGIPGSPRDGADIEIIGLLKYTVSWLTTLATEGSKWFPYKGVSALMAVEGGRETTTVTYEQWSELLKANFEKGFYVPEDEALDAEYHVKSELVNQRGIYRDTVEATREWADYQFRPNIPVAMVVAPELFDPNHARTCLKKMGQVLCGPLGMRTLDPRDMRYRPYYDNSNDSDDPTVAHGINYHAGPEWVWCMGYYLQALLIFFSRTEEEKQATLQEVHRHLLPLARHIATTQFAGLPELTNLNGTECPDSCPTQAWSAATIITLLSRMNKM</sequence>
<name>A0ACC1HJL0_9FUNG</name>
<keyword evidence="2" id="KW-1185">Reference proteome</keyword>
<protein>
    <submittedName>
        <fullName evidence="1">Bifunctional 4-alpha-glucanotransferase/amylo-alpha-1,6-glucosidase</fullName>
    </submittedName>
</protein>
<accession>A0ACC1HJL0</accession>
<reference evidence="1" key="1">
    <citation type="submission" date="2022-06" db="EMBL/GenBank/DDBJ databases">
        <title>Phylogenomic reconstructions and comparative analyses of Kickxellomycotina fungi.</title>
        <authorList>
            <person name="Reynolds N.K."/>
            <person name="Stajich J.E."/>
            <person name="Barry K."/>
            <person name="Grigoriev I.V."/>
            <person name="Crous P."/>
            <person name="Smith M.E."/>
        </authorList>
    </citation>
    <scope>NUCLEOTIDE SEQUENCE</scope>
    <source>
        <strain evidence="1">RSA 2271</strain>
    </source>
</reference>